<sequence>MTVTDSITQAVKNLAKTAKRITSKKSDLPRSGKGTGLRHFENKNWDVDKQAIILTPQDQSNSTMESTNQNPMVLPTQGSAPNAYTRTGPWLPVPDLSFDGSQEFHTFLSKFDMLFSLYGALAGLKMT</sequence>
<accession>A0ABD1ZBL8</accession>
<name>A0ABD1ZBL8_9MARC</name>
<feature type="region of interest" description="Disordered" evidence="1">
    <location>
        <begin position="58"/>
        <end position="86"/>
    </location>
</feature>
<evidence type="ECO:0000313" key="2">
    <source>
        <dbReference type="EMBL" id="KAL2645208.1"/>
    </source>
</evidence>
<keyword evidence="3" id="KW-1185">Reference proteome</keyword>
<feature type="compositionally biased region" description="Polar residues" evidence="1">
    <location>
        <begin position="58"/>
        <end position="85"/>
    </location>
</feature>
<proteinExistence type="predicted"/>
<protein>
    <submittedName>
        <fullName evidence="2">Uncharacterized protein</fullName>
    </submittedName>
</protein>
<feature type="region of interest" description="Disordered" evidence="1">
    <location>
        <begin position="21"/>
        <end position="40"/>
    </location>
</feature>
<gene>
    <name evidence="2" type="ORF">R1flu_012795</name>
</gene>
<evidence type="ECO:0000256" key="1">
    <source>
        <dbReference type="SAM" id="MobiDB-lite"/>
    </source>
</evidence>
<dbReference type="AlphaFoldDB" id="A0ABD1ZBL8"/>
<dbReference type="EMBL" id="JBHFFA010000002">
    <property type="protein sequence ID" value="KAL2645208.1"/>
    <property type="molecule type" value="Genomic_DNA"/>
</dbReference>
<reference evidence="2 3" key="1">
    <citation type="submission" date="2024-09" db="EMBL/GenBank/DDBJ databases">
        <title>Chromosome-scale assembly of Riccia fluitans.</title>
        <authorList>
            <person name="Paukszto L."/>
            <person name="Sawicki J."/>
            <person name="Karawczyk K."/>
            <person name="Piernik-Szablinska J."/>
            <person name="Szczecinska M."/>
            <person name="Mazdziarz M."/>
        </authorList>
    </citation>
    <scope>NUCLEOTIDE SEQUENCE [LARGE SCALE GENOMIC DNA]</scope>
    <source>
        <strain evidence="2">Rf_01</strain>
        <tissue evidence="2">Aerial parts of the thallus</tissue>
    </source>
</reference>
<dbReference type="Proteomes" id="UP001605036">
    <property type="component" value="Unassembled WGS sequence"/>
</dbReference>
<organism evidence="2 3">
    <name type="scientific">Riccia fluitans</name>
    <dbReference type="NCBI Taxonomy" id="41844"/>
    <lineage>
        <taxon>Eukaryota</taxon>
        <taxon>Viridiplantae</taxon>
        <taxon>Streptophyta</taxon>
        <taxon>Embryophyta</taxon>
        <taxon>Marchantiophyta</taxon>
        <taxon>Marchantiopsida</taxon>
        <taxon>Marchantiidae</taxon>
        <taxon>Marchantiales</taxon>
        <taxon>Ricciaceae</taxon>
        <taxon>Riccia</taxon>
    </lineage>
</organism>
<evidence type="ECO:0000313" key="3">
    <source>
        <dbReference type="Proteomes" id="UP001605036"/>
    </source>
</evidence>
<comment type="caution">
    <text evidence="2">The sequence shown here is derived from an EMBL/GenBank/DDBJ whole genome shotgun (WGS) entry which is preliminary data.</text>
</comment>